<dbReference type="Pfam" id="PF16461">
    <property type="entry name" value="Phage_TTP_12"/>
    <property type="match status" value="1"/>
</dbReference>
<dbReference type="EMBL" id="LAZR01009702">
    <property type="protein sequence ID" value="KKM71086.1"/>
    <property type="molecule type" value="Genomic_DNA"/>
</dbReference>
<dbReference type="Gene3D" id="4.10.410.40">
    <property type="match status" value="1"/>
</dbReference>
<feature type="domain" description="Lambda phage tail tube protein N-terminal" evidence="1">
    <location>
        <begin position="21"/>
        <end position="140"/>
    </location>
</feature>
<protein>
    <recommendedName>
        <fullName evidence="1">Lambda phage tail tube protein N-terminal domain-containing protein</fullName>
    </recommendedName>
</protein>
<evidence type="ECO:0000313" key="2">
    <source>
        <dbReference type="EMBL" id="KKM71086.1"/>
    </source>
</evidence>
<dbReference type="AlphaFoldDB" id="A0A0F9K8W5"/>
<proteinExistence type="predicted"/>
<evidence type="ECO:0000259" key="1">
    <source>
        <dbReference type="Pfam" id="PF16461"/>
    </source>
</evidence>
<organism evidence="2">
    <name type="scientific">marine sediment metagenome</name>
    <dbReference type="NCBI Taxonomy" id="412755"/>
    <lineage>
        <taxon>unclassified sequences</taxon>
        <taxon>metagenomes</taxon>
        <taxon>ecological metagenomes</taxon>
    </lineage>
</organism>
<name>A0A0F9K8W5_9ZZZZ</name>
<comment type="caution">
    <text evidence="2">The sequence shown here is derived from an EMBL/GenBank/DDBJ whole genome shotgun (WGS) entry which is preliminary data.</text>
</comment>
<gene>
    <name evidence="2" type="ORF">LCGC14_1434250</name>
</gene>
<dbReference type="InterPro" id="IPR032494">
    <property type="entry name" value="Phage_TTP_N"/>
</dbReference>
<accession>A0A0F9K8W5</accession>
<reference evidence="2" key="1">
    <citation type="journal article" date="2015" name="Nature">
        <title>Complex archaea that bridge the gap between prokaryotes and eukaryotes.</title>
        <authorList>
            <person name="Spang A."/>
            <person name="Saw J.H."/>
            <person name="Jorgensen S.L."/>
            <person name="Zaremba-Niedzwiedzka K."/>
            <person name="Martijn J."/>
            <person name="Lind A.E."/>
            <person name="van Eijk R."/>
            <person name="Schleper C."/>
            <person name="Guy L."/>
            <person name="Ettema T.J."/>
        </authorList>
    </citation>
    <scope>NUCLEOTIDE SEQUENCE</scope>
</reference>
<sequence>MAVSTATIGLGTLLQRDDGASGWDTVTEIVNIDGPSGSLDLHDATHMESSDNYREFIPGLLNGGEISLELQWSPQTVNQLNLLTDHQARTNQNWRIVAPAAVGLTWTFSGYVTAYSPASPVDGKMTCSVTISITGKPALA</sequence>